<comment type="caution">
    <text evidence="4">The sequence shown here is derived from an EMBL/GenBank/DDBJ whole genome shotgun (WGS) entry which is preliminary data.</text>
</comment>
<dbReference type="InterPro" id="IPR050546">
    <property type="entry name" value="Glycosyl_Hydrlase_16"/>
</dbReference>
<dbReference type="InterPro" id="IPR000757">
    <property type="entry name" value="Beta-glucanase-like"/>
</dbReference>
<protein>
    <recommendedName>
        <fullName evidence="3">GH16 domain-containing protein</fullName>
    </recommendedName>
</protein>
<feature type="compositionally biased region" description="Low complexity" evidence="1">
    <location>
        <begin position="477"/>
        <end position="486"/>
    </location>
</feature>
<feature type="compositionally biased region" description="Low complexity" evidence="1">
    <location>
        <begin position="529"/>
        <end position="546"/>
    </location>
</feature>
<evidence type="ECO:0000256" key="2">
    <source>
        <dbReference type="SAM" id="SignalP"/>
    </source>
</evidence>
<feature type="region of interest" description="Disordered" evidence="1">
    <location>
        <begin position="453"/>
        <end position="578"/>
    </location>
</feature>
<feature type="chain" id="PRO_5040184947" description="GH16 domain-containing protein" evidence="2">
    <location>
        <begin position="19"/>
        <end position="611"/>
    </location>
</feature>
<dbReference type="GO" id="GO:0005975">
    <property type="term" value="P:carbohydrate metabolic process"/>
    <property type="evidence" value="ECO:0007669"/>
    <property type="project" value="InterPro"/>
</dbReference>
<gene>
    <name evidence="4" type="ORF">CSOL1703_00014992</name>
</gene>
<feature type="region of interest" description="Disordered" evidence="1">
    <location>
        <begin position="277"/>
        <end position="407"/>
    </location>
</feature>
<dbReference type="InterPro" id="IPR013320">
    <property type="entry name" value="ConA-like_dom_sf"/>
</dbReference>
<feature type="compositionally biased region" description="Low complexity" evidence="1">
    <location>
        <begin position="280"/>
        <end position="401"/>
    </location>
</feature>
<evidence type="ECO:0000313" key="5">
    <source>
        <dbReference type="Proteomes" id="UP000775872"/>
    </source>
</evidence>
<organism evidence="4 5">
    <name type="scientific">Clonostachys solani</name>
    <dbReference type="NCBI Taxonomy" id="160281"/>
    <lineage>
        <taxon>Eukaryota</taxon>
        <taxon>Fungi</taxon>
        <taxon>Dikarya</taxon>
        <taxon>Ascomycota</taxon>
        <taxon>Pezizomycotina</taxon>
        <taxon>Sordariomycetes</taxon>
        <taxon>Hypocreomycetidae</taxon>
        <taxon>Hypocreales</taxon>
        <taxon>Bionectriaceae</taxon>
        <taxon>Clonostachys</taxon>
    </lineage>
</organism>
<keyword evidence="5" id="KW-1185">Reference proteome</keyword>
<dbReference type="OrthoDB" id="4781at2759"/>
<feature type="compositionally biased region" description="Polar residues" evidence="1">
    <location>
        <begin position="547"/>
        <end position="565"/>
    </location>
</feature>
<dbReference type="Gene3D" id="2.60.120.200">
    <property type="match status" value="1"/>
</dbReference>
<dbReference type="CDD" id="cd02183">
    <property type="entry name" value="GH16_fungal_CRH1_transglycosylase"/>
    <property type="match status" value="1"/>
</dbReference>
<dbReference type="Pfam" id="PF00722">
    <property type="entry name" value="Glyco_hydro_16"/>
    <property type="match status" value="1"/>
</dbReference>
<dbReference type="PANTHER" id="PTHR10963:SF68">
    <property type="entry name" value="GLYCOSIDASE CRH1-RELATED"/>
    <property type="match status" value="1"/>
</dbReference>
<accession>A0A9P0EKN7</accession>
<dbReference type="GO" id="GO:0004553">
    <property type="term" value="F:hydrolase activity, hydrolyzing O-glycosyl compounds"/>
    <property type="evidence" value="ECO:0007669"/>
    <property type="project" value="InterPro"/>
</dbReference>
<feature type="signal peptide" evidence="2">
    <location>
        <begin position="1"/>
        <end position="18"/>
    </location>
</feature>
<name>A0A9P0EKN7_9HYPO</name>
<sequence length="611" mass="61348">MLSKTLFAALALVASASAQTYTDCDPTKKECPAAPALGNKKISCDYTKSDCSDFTKTYNFDYSLSADKGAKFSIDTLGQAPTIASNKWIFFGRIDVVCQAAPGVGVITSVVLQSADLDEVDLEWVGGDDYHVQTNYFGKGDTSSWDRGGIHNVNSPVKTFHKYSIDWTSKKIDWLVDDVVIRTLKYADAKEGTRFPQTPSQIKIGTWVAGYEGNNQGTIDWAGGIADFKKAPFDAYYKSVTVTDYAGGDSAPSESIKEYQYTDKSGSYQSIKVVKGESDTSSSASSSSVSKTSAASTSSASKTSSSAVSTTAGASSSSAASSSAVSSGSSAASSAASSSSSETKASSSGSGSASSTKGGHSSVGQATSSAATTPGNTTPASSAPTTPGSSPTAGSSTTAGSVTESEQLTTSTVYSTVVHTVTSCAPTVTNCPARSTVLVTETVPVYTTVCPVTELPTKSDSNGPKPTGSNGSGPKPTDSTGSKPTGTGSGNVPASSDVPTSTPAPNCGPGSPNCHVPGVTIPWPPASPSAPATATATGSPSGAVSSNSPNQPIYPTGTFITTTAAPSHPANGTSISSPAIPTTSIPTAGAARFVGGAGVAAGFAALAAMLL</sequence>
<evidence type="ECO:0000256" key="1">
    <source>
        <dbReference type="SAM" id="MobiDB-lite"/>
    </source>
</evidence>
<evidence type="ECO:0000313" key="4">
    <source>
        <dbReference type="EMBL" id="CAH0052074.1"/>
    </source>
</evidence>
<dbReference type="GO" id="GO:0009277">
    <property type="term" value="C:fungal-type cell wall"/>
    <property type="evidence" value="ECO:0007669"/>
    <property type="project" value="TreeGrafter"/>
</dbReference>
<dbReference type="GO" id="GO:0031505">
    <property type="term" value="P:fungal-type cell wall organization"/>
    <property type="evidence" value="ECO:0007669"/>
    <property type="project" value="TreeGrafter"/>
</dbReference>
<dbReference type="EMBL" id="CABFOC020000043">
    <property type="protein sequence ID" value="CAH0052074.1"/>
    <property type="molecule type" value="Genomic_DNA"/>
</dbReference>
<feature type="domain" description="GH16" evidence="3">
    <location>
        <begin position="44"/>
        <end position="254"/>
    </location>
</feature>
<evidence type="ECO:0000259" key="3">
    <source>
        <dbReference type="PROSITE" id="PS51762"/>
    </source>
</evidence>
<dbReference type="SUPFAM" id="SSF49899">
    <property type="entry name" value="Concanavalin A-like lectins/glucanases"/>
    <property type="match status" value="1"/>
</dbReference>
<dbReference type="PROSITE" id="PS51762">
    <property type="entry name" value="GH16_2"/>
    <property type="match status" value="1"/>
</dbReference>
<proteinExistence type="predicted"/>
<feature type="compositionally biased region" description="Polar residues" evidence="1">
    <location>
        <begin position="492"/>
        <end position="504"/>
    </location>
</feature>
<reference evidence="4" key="1">
    <citation type="submission" date="2021-10" db="EMBL/GenBank/DDBJ databases">
        <authorList>
            <person name="Piombo E."/>
        </authorList>
    </citation>
    <scope>NUCLEOTIDE SEQUENCE</scope>
</reference>
<dbReference type="Proteomes" id="UP000775872">
    <property type="component" value="Unassembled WGS sequence"/>
</dbReference>
<dbReference type="AlphaFoldDB" id="A0A9P0EKN7"/>
<keyword evidence="2" id="KW-0732">Signal</keyword>
<dbReference type="GO" id="GO:0016757">
    <property type="term" value="F:glycosyltransferase activity"/>
    <property type="evidence" value="ECO:0007669"/>
    <property type="project" value="TreeGrafter"/>
</dbReference>
<dbReference type="PANTHER" id="PTHR10963">
    <property type="entry name" value="GLYCOSYL HYDROLASE-RELATED"/>
    <property type="match status" value="1"/>
</dbReference>
<feature type="compositionally biased region" description="Polar residues" evidence="1">
    <location>
        <begin position="456"/>
        <end position="469"/>
    </location>
</feature>